<dbReference type="AlphaFoldDB" id="A0A0J0XMD3"/>
<dbReference type="PANTHER" id="PTHR24321">
    <property type="entry name" value="DEHYDROGENASES, SHORT CHAIN"/>
    <property type="match status" value="1"/>
</dbReference>
<dbReference type="PROSITE" id="PS00061">
    <property type="entry name" value="ADH_SHORT"/>
    <property type="match status" value="1"/>
</dbReference>
<dbReference type="InterPro" id="IPR036291">
    <property type="entry name" value="NAD(P)-bd_dom_sf"/>
</dbReference>
<evidence type="ECO:0000256" key="3">
    <source>
        <dbReference type="ARBA" id="ARBA00023002"/>
    </source>
</evidence>
<dbReference type="PRINTS" id="PR00080">
    <property type="entry name" value="SDRFAMILY"/>
</dbReference>
<dbReference type="Gene3D" id="3.40.50.720">
    <property type="entry name" value="NAD(P)-binding Rossmann-like Domain"/>
    <property type="match status" value="1"/>
</dbReference>
<organism evidence="4 5">
    <name type="scientific">Cutaneotrichosporon oleaginosum</name>
    <dbReference type="NCBI Taxonomy" id="879819"/>
    <lineage>
        <taxon>Eukaryota</taxon>
        <taxon>Fungi</taxon>
        <taxon>Dikarya</taxon>
        <taxon>Basidiomycota</taxon>
        <taxon>Agaricomycotina</taxon>
        <taxon>Tremellomycetes</taxon>
        <taxon>Trichosporonales</taxon>
        <taxon>Trichosporonaceae</taxon>
        <taxon>Cutaneotrichosporon</taxon>
    </lineage>
</organism>
<dbReference type="PRINTS" id="PR00081">
    <property type="entry name" value="GDHRDH"/>
</dbReference>
<evidence type="ECO:0000313" key="4">
    <source>
        <dbReference type="EMBL" id="KLT42237.1"/>
    </source>
</evidence>
<sequence>MTVSNNSMTGVGLVTGGASGIGAATVQALLDAGVRRILVADRNEELLHKFRAQLTQTYADADVEVAVVDVNVEDQVKGMVAQAVDKWGRIDYCLNAAGVAGGGGKIGETALEEYERVININERGVFLSLKHQLAQISKQEPLNPGPRSQRGAIVNIASIAGYKAIPGAVAYTTAKHAVIGMTKVAAVDYTGQQIRVNAIAPGWIDTPMTRNSPGAAQMLQWGTQPERCPAGRPAQPEEMADVITFMLSERASYVNGTTWQADGGLMTK</sequence>
<dbReference type="CDD" id="cd05233">
    <property type="entry name" value="SDR_c"/>
    <property type="match status" value="1"/>
</dbReference>
<dbReference type="PANTHER" id="PTHR24321:SF12">
    <property type="entry name" value="SHORT-CHAIN DEHYDROGENASE_REDUCTASE FAMILY, PUTATIVE (AFU_ORTHOLOGUE AFUA_5G14340)-RELATED"/>
    <property type="match status" value="1"/>
</dbReference>
<reference evidence="4 5" key="1">
    <citation type="submission" date="2015-03" db="EMBL/GenBank/DDBJ databases">
        <title>Genomics and transcriptomics of the oil-accumulating basidiomycete yeast T. oleaginosus allow insights into substrate utilization and the diverse evolutionary trajectories of mating systems in fungi.</title>
        <authorList>
            <consortium name="DOE Joint Genome Institute"/>
            <person name="Kourist R."/>
            <person name="Kracht O."/>
            <person name="Bracharz F."/>
            <person name="Lipzen A."/>
            <person name="Nolan M."/>
            <person name="Ohm R."/>
            <person name="Grigoriev I."/>
            <person name="Sun S."/>
            <person name="Heitman J."/>
            <person name="Bruck T."/>
            <person name="Nowrousian M."/>
        </authorList>
    </citation>
    <scope>NUCLEOTIDE SEQUENCE [LARGE SCALE GENOMIC DNA]</scope>
    <source>
        <strain evidence="4 5">IBC0246</strain>
    </source>
</reference>
<name>A0A0J0XMD3_9TREE</name>
<dbReference type="SUPFAM" id="SSF51735">
    <property type="entry name" value="NAD(P)-binding Rossmann-fold domains"/>
    <property type="match status" value="1"/>
</dbReference>
<dbReference type="FunFam" id="3.40.50.720:FF:000084">
    <property type="entry name" value="Short-chain dehydrogenase reductase"/>
    <property type="match status" value="1"/>
</dbReference>
<keyword evidence="3" id="KW-0560">Oxidoreductase</keyword>
<keyword evidence="5" id="KW-1185">Reference proteome</keyword>
<proteinExistence type="inferred from homology"/>
<evidence type="ECO:0000313" key="5">
    <source>
        <dbReference type="Proteomes" id="UP000053611"/>
    </source>
</evidence>
<accession>A0A0J0XMD3</accession>
<dbReference type="EMBL" id="KQ087207">
    <property type="protein sequence ID" value="KLT42237.1"/>
    <property type="molecule type" value="Genomic_DNA"/>
</dbReference>
<evidence type="ECO:0000256" key="2">
    <source>
        <dbReference type="ARBA" id="ARBA00022857"/>
    </source>
</evidence>
<protein>
    <submittedName>
        <fullName evidence="4">Putative short chain dehydrogenase/ reductase</fullName>
    </submittedName>
</protein>
<dbReference type="OrthoDB" id="498125at2759"/>
<evidence type="ECO:0000256" key="1">
    <source>
        <dbReference type="ARBA" id="ARBA00006484"/>
    </source>
</evidence>
<dbReference type="Pfam" id="PF13561">
    <property type="entry name" value="adh_short_C2"/>
    <property type="match status" value="1"/>
</dbReference>
<dbReference type="GO" id="GO:0016491">
    <property type="term" value="F:oxidoreductase activity"/>
    <property type="evidence" value="ECO:0007669"/>
    <property type="project" value="UniProtKB-KW"/>
</dbReference>
<dbReference type="STRING" id="879819.A0A0J0XMD3"/>
<dbReference type="InterPro" id="IPR020904">
    <property type="entry name" value="Sc_DH/Rdtase_CS"/>
</dbReference>
<dbReference type="Proteomes" id="UP000053611">
    <property type="component" value="Unassembled WGS sequence"/>
</dbReference>
<dbReference type="InterPro" id="IPR002347">
    <property type="entry name" value="SDR_fam"/>
</dbReference>
<comment type="similarity">
    <text evidence="1">Belongs to the short-chain dehydrogenases/reductases (SDR) family.</text>
</comment>
<gene>
    <name evidence="4" type="ORF">CC85DRAFT_285645</name>
</gene>
<keyword evidence="2" id="KW-0521">NADP</keyword>